<accession>A0A346XSM5</accession>
<keyword evidence="1" id="KW-0732">Signal</keyword>
<dbReference type="Pfam" id="PF08309">
    <property type="entry name" value="LVIVD"/>
    <property type="match status" value="1"/>
</dbReference>
<proteinExistence type="predicted"/>
<dbReference type="Proteomes" id="UP000264006">
    <property type="component" value="Chromosome"/>
</dbReference>
<dbReference type="OrthoDB" id="134501at2"/>
<organism evidence="2 3">
    <name type="scientific">Euzebya pacifica</name>
    <dbReference type="NCBI Taxonomy" id="1608957"/>
    <lineage>
        <taxon>Bacteria</taxon>
        <taxon>Bacillati</taxon>
        <taxon>Actinomycetota</taxon>
        <taxon>Nitriliruptoria</taxon>
        <taxon>Euzebyales</taxon>
    </lineage>
</organism>
<reference evidence="2 3" key="1">
    <citation type="submission" date="2018-09" db="EMBL/GenBank/DDBJ databases">
        <title>Complete genome sequence of Euzebya sp. DY32-46 isolated from seawater of Pacific Ocean.</title>
        <authorList>
            <person name="Xu L."/>
            <person name="Wu Y.-H."/>
            <person name="Xu X.-W."/>
        </authorList>
    </citation>
    <scope>NUCLEOTIDE SEQUENCE [LARGE SCALE GENOMIC DNA]</scope>
    <source>
        <strain evidence="2 3">DY32-46</strain>
    </source>
</reference>
<evidence type="ECO:0000313" key="2">
    <source>
        <dbReference type="EMBL" id="AXV05222.1"/>
    </source>
</evidence>
<feature type="signal peptide" evidence="1">
    <location>
        <begin position="1"/>
        <end position="26"/>
    </location>
</feature>
<evidence type="ECO:0000256" key="1">
    <source>
        <dbReference type="SAM" id="SignalP"/>
    </source>
</evidence>
<evidence type="ECO:0008006" key="4">
    <source>
        <dbReference type="Google" id="ProtNLM"/>
    </source>
</evidence>
<gene>
    <name evidence="2" type="ORF">DVS28_a0515</name>
</gene>
<protein>
    <recommendedName>
        <fullName evidence="4">LVIVD repeat-containing protein</fullName>
    </recommendedName>
</protein>
<dbReference type="KEGG" id="euz:DVS28_a0515"/>
<dbReference type="EMBL" id="CP031165">
    <property type="protein sequence ID" value="AXV05222.1"/>
    <property type="molecule type" value="Genomic_DNA"/>
</dbReference>
<name>A0A346XSM5_9ACTN</name>
<dbReference type="RefSeq" id="WP_114590057.1">
    <property type="nucleotide sequence ID" value="NZ_CP031165.1"/>
</dbReference>
<dbReference type="InterPro" id="IPR013211">
    <property type="entry name" value="LVIVD"/>
</dbReference>
<dbReference type="AlphaFoldDB" id="A0A346XSM5"/>
<evidence type="ECO:0000313" key="3">
    <source>
        <dbReference type="Proteomes" id="UP000264006"/>
    </source>
</evidence>
<keyword evidence="3" id="KW-1185">Reference proteome</keyword>
<sequence length="470" mass="50688">MTTFRARLLGSFVALLLAIVTGPVTATAGPLIGTVGPAWFGTSNTNLDLNIPINSGSAGARVVGEQLFVTDQNGLTVYDVSDPSLPVPKGFVSIPQQYYFTEEDVPSNGEIALVGQFGDLTPSIRLNVVDVSLDDNLGGQPTVIGTLSGMDEHTFECARDCTWAYGSAGAIIDLTDPTAPRDAGRWDDAVAAQGYSFGRSTHDVTEVVPGILLTSSNPMFLLDVRTTPETPEVIGVGSFTDNRFVHANLWPYHGDLPANPADPNVEGWEPDWDAFDRFVLVGGETAPLPFACDEGDGAFMTMEWERVDTDTVPDGNADFVEMTFDPANGAGDEYKPSPGTFVDGGSPYSQYCTHWFTTQPGGFHDGGLLAMGWYEYGVRFLEVEDDGQITETGWLIPAGGSTSAAYWVDDDTVLTADYQRGVDVITYDDEVDPDDTEMVTVPGVRFERAIIQRPAFLEDWYTGFGCPLPS</sequence>
<feature type="chain" id="PRO_5038552784" description="LVIVD repeat-containing protein" evidence="1">
    <location>
        <begin position="27"/>
        <end position="470"/>
    </location>
</feature>